<feature type="non-terminal residue" evidence="8">
    <location>
        <position position="1"/>
    </location>
</feature>
<dbReference type="GO" id="GO:0000055">
    <property type="term" value="P:ribosomal large subunit export from nucleus"/>
    <property type="evidence" value="ECO:0007669"/>
    <property type="project" value="InterPro"/>
</dbReference>
<evidence type="ECO:0000256" key="2">
    <source>
        <dbReference type="ARBA" id="ARBA00022448"/>
    </source>
</evidence>
<dbReference type="InterPro" id="IPR019321">
    <property type="entry name" value="Nucleoporin_Nup88"/>
</dbReference>
<evidence type="ECO:0000256" key="3">
    <source>
        <dbReference type="ARBA" id="ARBA00022816"/>
    </source>
</evidence>
<dbReference type="PANTHER" id="PTHR13257">
    <property type="entry name" value="NUCLEOPORIN NUP84-RELATED"/>
    <property type="match status" value="1"/>
</dbReference>
<evidence type="ECO:0000256" key="6">
    <source>
        <dbReference type="ARBA" id="ARBA00023132"/>
    </source>
</evidence>
<dbReference type="Pfam" id="PF10168">
    <property type="entry name" value="Nup88"/>
    <property type="match status" value="1"/>
</dbReference>
<dbReference type="PANTHER" id="PTHR13257:SF0">
    <property type="entry name" value="NUCLEAR PORE COMPLEX PROTEIN NUP88"/>
    <property type="match status" value="1"/>
</dbReference>
<dbReference type="EMBL" id="CAJVCH010455177">
    <property type="protein sequence ID" value="CAG7819633.1"/>
    <property type="molecule type" value="Genomic_DNA"/>
</dbReference>
<evidence type="ECO:0000256" key="4">
    <source>
        <dbReference type="ARBA" id="ARBA00022927"/>
    </source>
</evidence>
<dbReference type="GO" id="GO:0005643">
    <property type="term" value="C:nuclear pore"/>
    <property type="evidence" value="ECO:0007669"/>
    <property type="project" value="UniProtKB-SubCell"/>
</dbReference>
<keyword evidence="4" id="KW-0653">Protein transport</keyword>
<comment type="subcellular location">
    <subcellularLocation>
        <location evidence="1">Nucleus</location>
        <location evidence="1">Nuclear pore complex</location>
    </subcellularLocation>
</comment>
<sequence>MQNKKTPSEYTLKTVRTFEKFPSLWSSNQQLDISYLVSISCGQWFMYNPKGRSVVTGSCSEVYRNSESKPISSYQEYSVTSAVHFEVTHLLAHPSQVGLILLWGKHGIAVITLPTTTADPASVSSQLIGEDLFVENVKLETIQVRWLPSSKIVVVLHSDHQLRLYDASSSVLMTETNVGPRAQKQSNFLTQEESQIPID</sequence>
<keyword evidence="2" id="KW-0813">Transport</keyword>
<dbReference type="AlphaFoldDB" id="A0A8J2LC62"/>
<evidence type="ECO:0000313" key="9">
    <source>
        <dbReference type="Proteomes" id="UP000708208"/>
    </source>
</evidence>
<keyword evidence="6" id="KW-0906">Nuclear pore complex</keyword>
<comment type="caution">
    <text evidence="8">The sequence shown here is derived from an EMBL/GenBank/DDBJ whole genome shotgun (WGS) entry which is preliminary data.</text>
</comment>
<dbReference type="GO" id="GO:0006406">
    <property type="term" value="P:mRNA export from nucleus"/>
    <property type="evidence" value="ECO:0007669"/>
    <property type="project" value="TreeGrafter"/>
</dbReference>
<keyword evidence="5" id="KW-0811">Translocation</keyword>
<keyword evidence="9" id="KW-1185">Reference proteome</keyword>
<organism evidence="8 9">
    <name type="scientific">Allacma fusca</name>
    <dbReference type="NCBI Taxonomy" id="39272"/>
    <lineage>
        <taxon>Eukaryota</taxon>
        <taxon>Metazoa</taxon>
        <taxon>Ecdysozoa</taxon>
        <taxon>Arthropoda</taxon>
        <taxon>Hexapoda</taxon>
        <taxon>Collembola</taxon>
        <taxon>Symphypleona</taxon>
        <taxon>Sminthuridae</taxon>
        <taxon>Allacma</taxon>
    </lineage>
</organism>
<keyword evidence="3" id="KW-0509">mRNA transport</keyword>
<evidence type="ECO:0000256" key="1">
    <source>
        <dbReference type="ARBA" id="ARBA00004567"/>
    </source>
</evidence>
<evidence type="ECO:0000256" key="5">
    <source>
        <dbReference type="ARBA" id="ARBA00023010"/>
    </source>
</evidence>
<dbReference type="InterPro" id="IPR037700">
    <property type="entry name" value="NUP88/NUP82"/>
</dbReference>
<dbReference type="GO" id="GO:0000056">
    <property type="term" value="P:ribosomal small subunit export from nucleus"/>
    <property type="evidence" value="ECO:0007669"/>
    <property type="project" value="InterPro"/>
</dbReference>
<dbReference type="GO" id="GO:0017056">
    <property type="term" value="F:structural constituent of nuclear pore"/>
    <property type="evidence" value="ECO:0007669"/>
    <property type="project" value="InterPro"/>
</dbReference>
<accession>A0A8J2LC62</accession>
<dbReference type="Proteomes" id="UP000708208">
    <property type="component" value="Unassembled WGS sequence"/>
</dbReference>
<protein>
    <submittedName>
        <fullName evidence="8">Uncharacterized protein</fullName>
    </submittedName>
</protein>
<name>A0A8J2LC62_9HEXA</name>
<evidence type="ECO:0000256" key="7">
    <source>
        <dbReference type="ARBA" id="ARBA00023242"/>
    </source>
</evidence>
<evidence type="ECO:0000313" key="8">
    <source>
        <dbReference type="EMBL" id="CAG7819633.1"/>
    </source>
</evidence>
<gene>
    <name evidence="8" type="ORF">AFUS01_LOCUS30066</name>
</gene>
<reference evidence="8" key="1">
    <citation type="submission" date="2021-06" db="EMBL/GenBank/DDBJ databases">
        <authorList>
            <person name="Hodson N. C."/>
            <person name="Mongue J. A."/>
            <person name="Jaron S. K."/>
        </authorList>
    </citation>
    <scope>NUCLEOTIDE SEQUENCE</scope>
</reference>
<dbReference type="GO" id="GO:0006606">
    <property type="term" value="P:protein import into nucleus"/>
    <property type="evidence" value="ECO:0007669"/>
    <property type="project" value="TreeGrafter"/>
</dbReference>
<keyword evidence="7" id="KW-0539">Nucleus</keyword>
<proteinExistence type="predicted"/>